<dbReference type="OrthoDB" id="9779041at2"/>
<dbReference type="SUPFAM" id="SSF51735">
    <property type="entry name" value="NAD(P)-binding Rossmann-fold domains"/>
    <property type="match status" value="1"/>
</dbReference>
<dbReference type="RefSeq" id="WP_002655835.1">
    <property type="nucleotide sequence ID" value="NZ_CH672377.1"/>
</dbReference>
<dbReference type="InterPro" id="IPR016040">
    <property type="entry name" value="NAD(P)-bd_dom"/>
</dbReference>
<dbReference type="HOGENOM" id="CLU_007383_1_7_0"/>
<evidence type="ECO:0000313" key="2">
    <source>
        <dbReference type="EMBL" id="EAQ80406.1"/>
    </source>
</evidence>
<reference evidence="2 3" key="1">
    <citation type="submission" date="2006-02" db="EMBL/GenBank/DDBJ databases">
        <authorList>
            <person name="Amann R."/>
            <person name="Ferriera S."/>
            <person name="Johnson J."/>
            <person name="Kravitz S."/>
            <person name="Halpern A."/>
            <person name="Remington K."/>
            <person name="Beeson K."/>
            <person name="Tran B."/>
            <person name="Rogers Y.-H."/>
            <person name="Friedman R."/>
            <person name="Venter J.C."/>
        </authorList>
    </citation>
    <scope>NUCLEOTIDE SEQUENCE [LARGE SCALE GENOMIC DNA]</scope>
    <source>
        <strain evidence="2 3">DSM 3645</strain>
    </source>
</reference>
<proteinExistence type="predicted"/>
<dbReference type="InterPro" id="IPR036291">
    <property type="entry name" value="NAD(P)-bd_dom_sf"/>
</dbReference>
<dbReference type="eggNOG" id="COG0451">
    <property type="taxonomic scope" value="Bacteria"/>
</dbReference>
<dbReference type="InterPro" id="IPR013445">
    <property type="entry name" value="CDP_4_6_deHydtase"/>
</dbReference>
<evidence type="ECO:0000313" key="3">
    <source>
        <dbReference type="Proteomes" id="UP000004358"/>
    </source>
</evidence>
<dbReference type="STRING" id="314230.DSM3645_11192"/>
<evidence type="ECO:0000259" key="1">
    <source>
        <dbReference type="Pfam" id="PF16363"/>
    </source>
</evidence>
<dbReference type="Proteomes" id="UP000004358">
    <property type="component" value="Unassembled WGS sequence"/>
</dbReference>
<sequence length="368" mass="40265">MGFEPTIDFWSGKRVLVTGHTGFKGAWLTCLLHELGANVCGYSLPPETTPSAFDAMEVAAICDHHLGDIRDLSKLKQVFQDFDPEIVLHLAAQPLVRLSYEIPLETFDVNVLGTANVLEACRGLQSLQAAVMVTTDKCYENREWDWSYRETDPLGGKDPYSASKACAEIVTSSYRDSYFPTDRFQQHGVVVASARAGNVFGGGDWAKDRLIPDCIRAFTAGDEVVLRMPSSVRPWQHVADALSGYLTLARACVEGGVDFARGWNFGPPAEQLLTTEELVRLTAVAWGDGAAYRCDPPQDMPREAGLLLLDSGLAARALRWSPRLTMEAGVGHTVAWHKAHVDRADAATLRAMATETILSAPQRILKCA</sequence>
<dbReference type="PANTHER" id="PTHR43000">
    <property type="entry name" value="DTDP-D-GLUCOSE 4,6-DEHYDRATASE-RELATED"/>
    <property type="match status" value="1"/>
</dbReference>
<organism evidence="2 3">
    <name type="scientific">Blastopirellula marina DSM 3645</name>
    <dbReference type="NCBI Taxonomy" id="314230"/>
    <lineage>
        <taxon>Bacteria</taxon>
        <taxon>Pseudomonadati</taxon>
        <taxon>Planctomycetota</taxon>
        <taxon>Planctomycetia</taxon>
        <taxon>Pirellulales</taxon>
        <taxon>Pirellulaceae</taxon>
        <taxon>Blastopirellula</taxon>
    </lineage>
</organism>
<dbReference type="CDD" id="cd05252">
    <property type="entry name" value="CDP_GD_SDR_e"/>
    <property type="match status" value="1"/>
</dbReference>
<name>A3ZSY0_9BACT</name>
<feature type="domain" description="NAD(P)-binding" evidence="1">
    <location>
        <begin position="16"/>
        <end position="331"/>
    </location>
</feature>
<dbReference type="NCBIfam" id="TIGR02622">
    <property type="entry name" value="CDP_4_6_dhtase"/>
    <property type="match status" value="1"/>
</dbReference>
<dbReference type="Pfam" id="PF16363">
    <property type="entry name" value="GDP_Man_Dehyd"/>
    <property type="match status" value="1"/>
</dbReference>
<dbReference type="Gene3D" id="3.40.50.720">
    <property type="entry name" value="NAD(P)-binding Rossmann-like Domain"/>
    <property type="match status" value="1"/>
</dbReference>
<dbReference type="AlphaFoldDB" id="A3ZSY0"/>
<dbReference type="Gene3D" id="3.90.25.10">
    <property type="entry name" value="UDP-galactose 4-epimerase, domain 1"/>
    <property type="match status" value="1"/>
</dbReference>
<gene>
    <name evidence="2" type="ORF">DSM3645_11192</name>
</gene>
<accession>A3ZSY0</accession>
<comment type="caution">
    <text evidence="2">The sequence shown here is derived from an EMBL/GenBank/DDBJ whole genome shotgun (WGS) entry which is preliminary data.</text>
</comment>
<dbReference type="EMBL" id="AANZ01000009">
    <property type="protein sequence ID" value="EAQ80406.1"/>
    <property type="molecule type" value="Genomic_DNA"/>
</dbReference>
<protein>
    <submittedName>
        <fullName evidence="2">CDP glucose 4,6-dehydratase</fullName>
    </submittedName>
</protein>